<reference evidence="2 3" key="1">
    <citation type="journal article" date="2010" name="Stand. Genomic Sci.">
        <title>Complete genome sequence of Coraliomargarita akajimensis type strain (04OKA010-24).</title>
        <authorList>
            <person name="Mavromatis K."/>
            <person name="Abt B."/>
            <person name="Brambilla E."/>
            <person name="Lapidus A."/>
            <person name="Copeland A."/>
            <person name="Deshpande S."/>
            <person name="Nolan M."/>
            <person name="Lucas S."/>
            <person name="Tice H."/>
            <person name="Cheng J.F."/>
            <person name="Han C."/>
            <person name="Detter J.C."/>
            <person name="Woyke T."/>
            <person name="Goodwin L."/>
            <person name="Pitluck S."/>
            <person name="Held B."/>
            <person name="Brettin T."/>
            <person name="Tapia R."/>
            <person name="Ivanova N."/>
            <person name="Mikhailova N."/>
            <person name="Pati A."/>
            <person name="Liolios K."/>
            <person name="Chen A."/>
            <person name="Palaniappan K."/>
            <person name="Land M."/>
            <person name="Hauser L."/>
            <person name="Chang Y.J."/>
            <person name="Jeffries C.D."/>
            <person name="Rohde M."/>
            <person name="Goker M."/>
            <person name="Bristow J."/>
            <person name="Eisen J.A."/>
            <person name="Markowitz V."/>
            <person name="Hugenholtz P."/>
            <person name="Klenk H.P."/>
            <person name="Kyrpides N.C."/>
        </authorList>
    </citation>
    <scope>NUCLEOTIDE SEQUENCE [LARGE SCALE GENOMIC DNA]</scope>
    <source>
        <strain evidence="3">DSM 45221 / IAM 15411 / JCM 23193 / KCTC 12865</strain>
    </source>
</reference>
<dbReference type="InterPro" id="IPR046879">
    <property type="entry name" value="KANL3/Tex30_Abhydrolase"/>
</dbReference>
<organism evidence="2 3">
    <name type="scientific">Coraliomargarita akajimensis (strain DSM 45221 / IAM 15411 / JCM 23193 / KCTC 12865 / 04OKA010-24)</name>
    <dbReference type="NCBI Taxonomy" id="583355"/>
    <lineage>
        <taxon>Bacteria</taxon>
        <taxon>Pseudomonadati</taxon>
        <taxon>Verrucomicrobiota</taxon>
        <taxon>Opitutia</taxon>
        <taxon>Puniceicoccales</taxon>
        <taxon>Coraliomargaritaceae</taxon>
        <taxon>Coraliomargarita</taxon>
    </lineage>
</organism>
<dbReference type="GO" id="GO:0016787">
    <property type="term" value="F:hydrolase activity"/>
    <property type="evidence" value="ECO:0007669"/>
    <property type="project" value="UniProtKB-KW"/>
</dbReference>
<dbReference type="Proteomes" id="UP000000925">
    <property type="component" value="Chromosome"/>
</dbReference>
<dbReference type="AlphaFoldDB" id="D5EL43"/>
<name>D5EL43_CORAD</name>
<dbReference type="HOGENOM" id="CLU_1022845_0_0_0"/>
<dbReference type="OrthoDB" id="652634at2"/>
<dbReference type="KEGG" id="caa:Caka_0116"/>
<accession>D5EL43</accession>
<dbReference type="STRING" id="583355.Caka_0116"/>
<evidence type="ECO:0000313" key="2">
    <source>
        <dbReference type="EMBL" id="ADE53145.1"/>
    </source>
</evidence>
<sequence length="237" mass="27466">MTRIQLEKIGFLEVHGSLDAEMMIILTGREDYNRDFAFMEQAVAYFRRQGITIAKFESDGEVAMRRINAPVPANLPQRLRQVLKFCLLLLMPRYWPSLSVRHREYVRSVEYKSECLRKVVERLEGKDLIFLTRSAGGRAASLIADETSIHKLICLGYPFRHPQHAEETARYQHLSKLATPCLIVQGERDAYGGREILKKYPLSPQIEVQFVPTDHDFRLADDEMEAVLERILQFIVQ</sequence>
<evidence type="ECO:0000313" key="3">
    <source>
        <dbReference type="Proteomes" id="UP000000925"/>
    </source>
</evidence>
<dbReference type="Gene3D" id="3.40.50.1820">
    <property type="entry name" value="alpha/beta hydrolase"/>
    <property type="match status" value="1"/>
</dbReference>
<keyword evidence="3" id="KW-1185">Reference proteome</keyword>
<dbReference type="InterPro" id="IPR029058">
    <property type="entry name" value="AB_hydrolase_fold"/>
</dbReference>
<dbReference type="InterPro" id="IPR026555">
    <property type="entry name" value="NSL3/Tex30"/>
</dbReference>
<dbReference type="Pfam" id="PF20408">
    <property type="entry name" value="Abhydrolase_11"/>
    <property type="match status" value="1"/>
</dbReference>
<dbReference type="PANTHER" id="PTHR13136">
    <property type="entry name" value="TESTIS DEVELOPMENT PROTEIN PRTD"/>
    <property type="match status" value="1"/>
</dbReference>
<dbReference type="SUPFAM" id="SSF53474">
    <property type="entry name" value="alpha/beta-Hydrolases"/>
    <property type="match status" value="1"/>
</dbReference>
<dbReference type="PANTHER" id="PTHR13136:SF11">
    <property type="entry name" value="TESTIS-EXPRESSED PROTEIN 30"/>
    <property type="match status" value="1"/>
</dbReference>
<protein>
    <submittedName>
        <fullName evidence="2">Hydrolase-like protein protein of the alpha/beta-hydrolase fold family</fullName>
    </submittedName>
</protein>
<gene>
    <name evidence="2" type="ordered locus">Caka_0116</name>
</gene>
<proteinExistence type="predicted"/>
<keyword evidence="2" id="KW-0378">Hydrolase</keyword>
<feature type="domain" description="KANL3/Tex30 alpha/beta hydrolase-like" evidence="1">
    <location>
        <begin position="113"/>
        <end position="221"/>
    </location>
</feature>
<dbReference type="eggNOG" id="COG3571">
    <property type="taxonomic scope" value="Bacteria"/>
</dbReference>
<dbReference type="RefSeq" id="WP_013041871.1">
    <property type="nucleotide sequence ID" value="NC_014008.1"/>
</dbReference>
<evidence type="ECO:0000259" key="1">
    <source>
        <dbReference type="Pfam" id="PF20408"/>
    </source>
</evidence>
<dbReference type="EMBL" id="CP001998">
    <property type="protein sequence ID" value="ADE53145.1"/>
    <property type="molecule type" value="Genomic_DNA"/>
</dbReference>